<dbReference type="GO" id="GO:0016491">
    <property type="term" value="F:oxidoreductase activity"/>
    <property type="evidence" value="ECO:0007669"/>
    <property type="project" value="InterPro"/>
</dbReference>
<dbReference type="InterPro" id="IPR050407">
    <property type="entry name" value="Geranylgeranyl_reductase"/>
</dbReference>
<feature type="domain" description="FAD/NAD(P)-binding" evidence="1">
    <location>
        <begin position="6"/>
        <end position="154"/>
    </location>
</feature>
<dbReference type="InterPro" id="IPR023753">
    <property type="entry name" value="FAD/NAD-binding_dom"/>
</dbReference>
<dbReference type="Pfam" id="PF07992">
    <property type="entry name" value="Pyr_redox_2"/>
    <property type="match status" value="1"/>
</dbReference>
<protein>
    <recommendedName>
        <fullName evidence="1">FAD/NAD(P)-binding domain-containing protein</fullName>
    </recommendedName>
</protein>
<accession>A0A0F9DMS1</accession>
<dbReference type="InterPro" id="IPR036188">
    <property type="entry name" value="FAD/NAD-bd_sf"/>
</dbReference>
<dbReference type="PANTHER" id="PTHR42685">
    <property type="entry name" value="GERANYLGERANYL DIPHOSPHATE REDUCTASE"/>
    <property type="match status" value="1"/>
</dbReference>
<dbReference type="Gene3D" id="3.50.50.60">
    <property type="entry name" value="FAD/NAD(P)-binding domain"/>
    <property type="match status" value="1"/>
</dbReference>
<dbReference type="SUPFAM" id="SSF51905">
    <property type="entry name" value="FAD/NAD(P)-binding domain"/>
    <property type="match status" value="1"/>
</dbReference>
<proteinExistence type="predicted"/>
<sequence>MKKRMYDVLVVGGGPIGSYTAYQLADLGFEVILMEEDDEVGKNVICTGVISTEAFQRFNLPKRSIISEIETITFFSPSSVTIDYTSSSTLALVVDRGLFDRGILEQARKKGVDVHLGEKVCQINSYEDFVEIESGNEDCRKKVRAKVVVLATGINYQLHRSLGLGLPAGFIQGTQTEVEVEGLSETEIYVGKRISAGAFAWALPLGNGWARMGVLAESEGVSHLTGFLKERFAGRVKQENPRILQKRIA</sequence>
<feature type="non-terminal residue" evidence="2">
    <location>
        <position position="249"/>
    </location>
</feature>
<reference evidence="2" key="1">
    <citation type="journal article" date="2015" name="Nature">
        <title>Complex archaea that bridge the gap between prokaryotes and eukaryotes.</title>
        <authorList>
            <person name="Spang A."/>
            <person name="Saw J.H."/>
            <person name="Jorgensen S.L."/>
            <person name="Zaremba-Niedzwiedzka K."/>
            <person name="Martijn J."/>
            <person name="Lind A.E."/>
            <person name="van Eijk R."/>
            <person name="Schleper C."/>
            <person name="Guy L."/>
            <person name="Ettema T.J."/>
        </authorList>
    </citation>
    <scope>NUCLEOTIDE SEQUENCE</scope>
</reference>
<comment type="caution">
    <text evidence="2">The sequence shown here is derived from an EMBL/GenBank/DDBJ whole genome shotgun (WGS) entry which is preliminary data.</text>
</comment>
<gene>
    <name evidence="2" type="ORF">LCGC14_2469970</name>
</gene>
<evidence type="ECO:0000259" key="1">
    <source>
        <dbReference type="Pfam" id="PF07992"/>
    </source>
</evidence>
<dbReference type="AlphaFoldDB" id="A0A0F9DMS1"/>
<name>A0A0F9DMS1_9ZZZZ</name>
<organism evidence="2">
    <name type="scientific">marine sediment metagenome</name>
    <dbReference type="NCBI Taxonomy" id="412755"/>
    <lineage>
        <taxon>unclassified sequences</taxon>
        <taxon>metagenomes</taxon>
        <taxon>ecological metagenomes</taxon>
    </lineage>
</organism>
<dbReference type="PANTHER" id="PTHR42685:SF18">
    <property type="entry name" value="DIGERANYLGERANYLGLYCEROPHOSPHOLIPID REDUCTASE"/>
    <property type="match status" value="1"/>
</dbReference>
<dbReference type="EMBL" id="LAZR01038651">
    <property type="protein sequence ID" value="KKL18991.1"/>
    <property type="molecule type" value="Genomic_DNA"/>
</dbReference>
<evidence type="ECO:0000313" key="2">
    <source>
        <dbReference type="EMBL" id="KKL18991.1"/>
    </source>
</evidence>
<dbReference type="PRINTS" id="PR00411">
    <property type="entry name" value="PNDRDTASEI"/>
</dbReference>